<evidence type="ECO:0000313" key="2">
    <source>
        <dbReference type="Proteomes" id="UP000054248"/>
    </source>
</evidence>
<keyword evidence="2" id="KW-1185">Reference proteome</keyword>
<reference evidence="1 2" key="1">
    <citation type="submission" date="2014-04" db="EMBL/GenBank/DDBJ databases">
        <authorList>
            <consortium name="DOE Joint Genome Institute"/>
            <person name="Kuo A."/>
            <person name="Girlanda M."/>
            <person name="Perotto S."/>
            <person name="Kohler A."/>
            <person name="Nagy L.G."/>
            <person name="Floudas D."/>
            <person name="Copeland A."/>
            <person name="Barry K.W."/>
            <person name="Cichocki N."/>
            <person name="Veneault-Fourrey C."/>
            <person name="LaButti K."/>
            <person name="Lindquist E.A."/>
            <person name="Lipzen A."/>
            <person name="Lundell T."/>
            <person name="Morin E."/>
            <person name="Murat C."/>
            <person name="Sun H."/>
            <person name="Tunlid A."/>
            <person name="Henrissat B."/>
            <person name="Grigoriev I.V."/>
            <person name="Hibbett D.S."/>
            <person name="Martin F."/>
            <person name="Nordberg H.P."/>
            <person name="Cantor M.N."/>
            <person name="Hua S.X."/>
        </authorList>
    </citation>
    <scope>NUCLEOTIDE SEQUENCE [LARGE SCALE GENOMIC DNA]</scope>
    <source>
        <strain evidence="1 2">MUT 4182</strain>
    </source>
</reference>
<dbReference type="OrthoDB" id="3171058at2759"/>
<gene>
    <name evidence="1" type="ORF">M407DRAFT_34641</name>
</gene>
<sequence length="493" mass="55855">MLAEFIIDKRERAEKKKWRHYPQYPNGTLITGRLTESELTAATQATTRPLSSTGPGSPVPFLPPEIVREIIRHATNTFPAPFSIHHPSPSTSQSLSPPPSHLRFPYSTYSGGDMEVDRKLHALSMKIKLSVSGVSRAWRGIAVEFLFNSIRIHDPNQVPLLWRAFEGDAGRRGEQASKEYTAWPGSAPWWIRELWVDFEKIKLVALPPIPDCTEFQLADLLKICPNILKYRGLGSWRATRFPPRWRDDAVLKQLFRLSDEWGDKTSAEPHEVQGNEAHGFAHEVQDSDFDVLDTRRRIELCFAFEWEPSLPLLSYPPTPTSRTLTLPCISSLELRSLHLFMIGDLVTYITIRLPNLTHLSLRGADSLHYATTRLILPSLRSVTLGSTAMMRMPFREQSHLQSFLEKYGLALEELTIMEKSYSRYLQRLDQLCPVLQTFRVHYLELSKSAISSVRNVGLYGLEHARGSLGLELAFQRNSTTGVHELDGSGGSKA</sequence>
<dbReference type="Proteomes" id="UP000054248">
    <property type="component" value="Unassembled WGS sequence"/>
</dbReference>
<dbReference type="HOGENOM" id="CLU_036120_0_0_1"/>
<evidence type="ECO:0000313" key="1">
    <source>
        <dbReference type="EMBL" id="KIO15769.1"/>
    </source>
</evidence>
<reference evidence="2" key="2">
    <citation type="submission" date="2015-01" db="EMBL/GenBank/DDBJ databases">
        <title>Evolutionary Origins and Diversification of the Mycorrhizal Mutualists.</title>
        <authorList>
            <consortium name="DOE Joint Genome Institute"/>
            <consortium name="Mycorrhizal Genomics Consortium"/>
            <person name="Kohler A."/>
            <person name="Kuo A."/>
            <person name="Nagy L.G."/>
            <person name="Floudas D."/>
            <person name="Copeland A."/>
            <person name="Barry K.W."/>
            <person name="Cichocki N."/>
            <person name="Veneault-Fourrey C."/>
            <person name="LaButti K."/>
            <person name="Lindquist E.A."/>
            <person name="Lipzen A."/>
            <person name="Lundell T."/>
            <person name="Morin E."/>
            <person name="Murat C."/>
            <person name="Riley R."/>
            <person name="Ohm R."/>
            <person name="Sun H."/>
            <person name="Tunlid A."/>
            <person name="Henrissat B."/>
            <person name="Grigoriev I.V."/>
            <person name="Hibbett D.S."/>
            <person name="Martin F."/>
        </authorList>
    </citation>
    <scope>NUCLEOTIDE SEQUENCE [LARGE SCALE GENOMIC DNA]</scope>
    <source>
        <strain evidence="2">MUT 4182</strain>
    </source>
</reference>
<organism evidence="1 2">
    <name type="scientific">Tulasnella calospora MUT 4182</name>
    <dbReference type="NCBI Taxonomy" id="1051891"/>
    <lineage>
        <taxon>Eukaryota</taxon>
        <taxon>Fungi</taxon>
        <taxon>Dikarya</taxon>
        <taxon>Basidiomycota</taxon>
        <taxon>Agaricomycotina</taxon>
        <taxon>Agaricomycetes</taxon>
        <taxon>Cantharellales</taxon>
        <taxon>Tulasnellaceae</taxon>
        <taxon>Tulasnella</taxon>
    </lineage>
</organism>
<evidence type="ECO:0008006" key="3">
    <source>
        <dbReference type="Google" id="ProtNLM"/>
    </source>
</evidence>
<accession>A0A0C3Q100</accession>
<name>A0A0C3Q100_9AGAM</name>
<dbReference type="AlphaFoldDB" id="A0A0C3Q100"/>
<proteinExistence type="predicted"/>
<protein>
    <recommendedName>
        <fullName evidence="3">F-box domain-containing protein</fullName>
    </recommendedName>
</protein>
<dbReference type="EMBL" id="KN823829">
    <property type="protein sequence ID" value="KIO15769.1"/>
    <property type="molecule type" value="Genomic_DNA"/>
</dbReference>